<accession>A0A7J5B5W0</accession>
<dbReference type="PANTHER" id="PTHR36974">
    <property type="entry name" value="MEMBRANE PROTEIN-RELATED"/>
    <property type="match status" value="1"/>
</dbReference>
<keyword evidence="3" id="KW-1185">Reference proteome</keyword>
<feature type="transmembrane region" description="Helical" evidence="1">
    <location>
        <begin position="62"/>
        <end position="83"/>
    </location>
</feature>
<feature type="transmembrane region" description="Helical" evidence="1">
    <location>
        <begin position="129"/>
        <end position="146"/>
    </location>
</feature>
<evidence type="ECO:0000313" key="2">
    <source>
        <dbReference type="EMBL" id="KAB1639493.1"/>
    </source>
</evidence>
<proteinExistence type="predicted"/>
<dbReference type="RefSeq" id="WP_151422678.1">
    <property type="nucleotide sequence ID" value="NZ_WBJX01000001.1"/>
</dbReference>
<dbReference type="OrthoDB" id="9788974at2"/>
<comment type="caution">
    <text evidence="2">The sequence shown here is derived from an EMBL/GenBank/DDBJ whole genome shotgun (WGS) entry which is preliminary data.</text>
</comment>
<gene>
    <name evidence="2" type="ORF">F8O03_03925</name>
</gene>
<evidence type="ECO:0000313" key="3">
    <source>
        <dbReference type="Proteomes" id="UP000490386"/>
    </source>
</evidence>
<evidence type="ECO:0000256" key="1">
    <source>
        <dbReference type="SAM" id="Phobius"/>
    </source>
</evidence>
<dbReference type="PANTHER" id="PTHR36974:SF1">
    <property type="entry name" value="DOXX FAMILY MEMBRANE PROTEIN"/>
    <property type="match status" value="1"/>
</dbReference>
<keyword evidence="1" id="KW-0472">Membrane</keyword>
<name>A0A7J5B5W0_9MICO</name>
<evidence type="ECO:0008006" key="4">
    <source>
        <dbReference type="Google" id="ProtNLM"/>
    </source>
</evidence>
<keyword evidence="1" id="KW-0812">Transmembrane</keyword>
<feature type="transmembrane region" description="Helical" evidence="1">
    <location>
        <begin position="90"/>
        <end position="109"/>
    </location>
</feature>
<feature type="transmembrane region" description="Helical" evidence="1">
    <location>
        <begin position="25"/>
        <end position="42"/>
    </location>
</feature>
<reference evidence="2 3" key="1">
    <citation type="submission" date="2019-09" db="EMBL/GenBank/DDBJ databases">
        <title>Phylogeny of genus Pseudoclavibacter and closely related genus.</title>
        <authorList>
            <person name="Li Y."/>
        </authorList>
    </citation>
    <scope>NUCLEOTIDE SEQUENCE [LARGE SCALE GENOMIC DNA]</scope>
    <source>
        <strain evidence="2 3">THG-MD12</strain>
    </source>
</reference>
<protein>
    <recommendedName>
        <fullName evidence="4">DoxX family membrane protein</fullName>
    </recommendedName>
</protein>
<sequence>MAIKSSDIRLADEAPTSRLRTVKRVLLGGFLVFAGVTHLTVAREEFTAQVPKSVTRYAPVTADQVVLASGAAEIALGLSLLFARRAQRPTVGWVAAAFFAAVFPGNLAQFVHRRDAFGLDTDKKRFLRLFFQPVLIAWSLYSAGAWRRRVR</sequence>
<dbReference type="EMBL" id="WBJX01000001">
    <property type="protein sequence ID" value="KAB1639493.1"/>
    <property type="molecule type" value="Genomic_DNA"/>
</dbReference>
<keyword evidence="1" id="KW-1133">Transmembrane helix</keyword>
<dbReference type="Proteomes" id="UP000490386">
    <property type="component" value="Unassembled WGS sequence"/>
</dbReference>
<dbReference type="AlphaFoldDB" id="A0A7J5B5W0"/>
<organism evidence="2 3">
    <name type="scientific">Pseudoclavibacter terrae</name>
    <dbReference type="NCBI Taxonomy" id="1530195"/>
    <lineage>
        <taxon>Bacteria</taxon>
        <taxon>Bacillati</taxon>
        <taxon>Actinomycetota</taxon>
        <taxon>Actinomycetes</taxon>
        <taxon>Micrococcales</taxon>
        <taxon>Microbacteriaceae</taxon>
        <taxon>Pseudoclavibacter</taxon>
    </lineage>
</organism>